<dbReference type="EMBL" id="CP003418">
    <property type="protein sequence ID" value="AFH48310.1"/>
    <property type="molecule type" value="Genomic_DNA"/>
</dbReference>
<feature type="chain" id="PRO_5003624045" evidence="2">
    <location>
        <begin position="22"/>
        <end position="473"/>
    </location>
</feature>
<feature type="region of interest" description="Disordered" evidence="1">
    <location>
        <begin position="453"/>
        <end position="473"/>
    </location>
</feature>
<proteinExistence type="predicted"/>
<accession>I0AH53</accession>
<keyword evidence="4" id="KW-1185">Reference proteome</keyword>
<reference evidence="3 4" key="1">
    <citation type="journal article" date="2012" name="Front. Microbiol.">
        <title>Complete genome of Ignavibacterium album, a metabolically versatile, flagellated, facultative anaerobe from the phylum Chlorobi.</title>
        <authorList>
            <person name="Liu Z."/>
            <person name="Frigaard N.-U."/>
            <person name="Vogl K."/>
            <person name="Iino T."/>
            <person name="Ohkuma M."/>
            <person name="Overmann J."/>
            <person name="Bryant D.A."/>
        </authorList>
    </citation>
    <scope>NUCLEOTIDE SEQUENCE [LARGE SCALE GENOMIC DNA]</scope>
    <source>
        <strain evidence="4">DSM 19864 / JCM 16511 / NBRC 101810 / Mat9-16</strain>
    </source>
</reference>
<dbReference type="Proteomes" id="UP000007394">
    <property type="component" value="Chromosome"/>
</dbReference>
<evidence type="ECO:0000256" key="1">
    <source>
        <dbReference type="SAM" id="MobiDB-lite"/>
    </source>
</evidence>
<sequence>MKKLCLVILILTLFVSFSVIAQQSYQPTYPNYSMNLTKVGSNAPFGDLFTYGGQNVPIYEVGKLSNAPTYKHAFYQWNISNTQVPSVAIIDSIVITFNAQFVNSQTSEFNYFNCWLDLSDPNLNKTTLWNYSDKTQNFPIGDGLINTPPYNYVEQKHKFVNGSNFVNSFINSLQQYNRFTLGIAWKYESSSSENIYWRILPVNLKIYFHIPNQSVTLDQRLSNNLQVGKLRKWEGSEIGFTPPPYINPGTQFDFPLLSTQTIQGDQAIYSGEKYNNWNDDKTDVRNHKEFLITAQTNQLISKFEPTKPSITIQNNLELYSTSGGNIHFKDPWLIDFPDPLYGNALRNRGMDAPFKQRPSPFYPDYTTSYNGDVYKGVFLNQVPDPNNPNKPYYSVKADAVQDIYLSHTGKMHKFYFQNWSASPQGSADFQNANSLETPVVFKQEGATVQANLKGTQLSNNSNAYSKGSQRNSI</sequence>
<name>I0AH53_IGNAJ</name>
<dbReference type="KEGG" id="ial:IALB_0598"/>
<feature type="signal peptide" evidence="2">
    <location>
        <begin position="1"/>
        <end position="21"/>
    </location>
</feature>
<evidence type="ECO:0000256" key="2">
    <source>
        <dbReference type="SAM" id="SignalP"/>
    </source>
</evidence>
<dbReference type="eggNOG" id="COG1404">
    <property type="taxonomic scope" value="Bacteria"/>
</dbReference>
<evidence type="ECO:0000313" key="3">
    <source>
        <dbReference type="EMBL" id="AFH48310.1"/>
    </source>
</evidence>
<dbReference type="AlphaFoldDB" id="I0AH53"/>
<keyword evidence="2" id="KW-0732">Signal</keyword>
<dbReference type="HOGENOM" id="CLU_568343_0_0_10"/>
<protein>
    <submittedName>
        <fullName evidence="3">Uncharacterized protein</fullName>
    </submittedName>
</protein>
<organism evidence="3 4">
    <name type="scientific">Ignavibacterium album (strain DSM 19864 / JCM 16511 / NBRC 101810 / Mat9-16)</name>
    <dbReference type="NCBI Taxonomy" id="945713"/>
    <lineage>
        <taxon>Bacteria</taxon>
        <taxon>Pseudomonadati</taxon>
        <taxon>Ignavibacteriota</taxon>
        <taxon>Ignavibacteria</taxon>
        <taxon>Ignavibacteriales</taxon>
        <taxon>Ignavibacteriaceae</taxon>
        <taxon>Ignavibacterium</taxon>
    </lineage>
</organism>
<dbReference type="RefSeq" id="WP_014559468.1">
    <property type="nucleotide sequence ID" value="NC_017464.1"/>
</dbReference>
<gene>
    <name evidence="3" type="ordered locus">IALB_0598</name>
</gene>
<evidence type="ECO:0000313" key="4">
    <source>
        <dbReference type="Proteomes" id="UP000007394"/>
    </source>
</evidence>